<dbReference type="EMBL" id="JAWQEG010001166">
    <property type="protein sequence ID" value="KAK3881870.1"/>
    <property type="molecule type" value="Genomic_DNA"/>
</dbReference>
<dbReference type="AlphaFoldDB" id="A0AAE1FYD3"/>
<evidence type="ECO:0000313" key="2">
    <source>
        <dbReference type="Proteomes" id="UP001286313"/>
    </source>
</evidence>
<dbReference type="Proteomes" id="UP001286313">
    <property type="component" value="Unassembled WGS sequence"/>
</dbReference>
<evidence type="ECO:0000313" key="1">
    <source>
        <dbReference type="EMBL" id="KAK3881870.1"/>
    </source>
</evidence>
<comment type="caution">
    <text evidence="1">The sequence shown here is derived from an EMBL/GenBank/DDBJ whole genome shotgun (WGS) entry which is preliminary data.</text>
</comment>
<keyword evidence="2" id="KW-1185">Reference proteome</keyword>
<name>A0AAE1FYD3_PETCI</name>
<protein>
    <submittedName>
        <fullName evidence="1">Uncharacterized protein</fullName>
    </submittedName>
</protein>
<reference evidence="1" key="1">
    <citation type="submission" date="2023-10" db="EMBL/GenBank/DDBJ databases">
        <title>Genome assemblies of two species of porcelain crab, Petrolisthes cinctipes and Petrolisthes manimaculis (Anomura: Porcellanidae).</title>
        <authorList>
            <person name="Angst P."/>
        </authorList>
    </citation>
    <scope>NUCLEOTIDE SEQUENCE</scope>
    <source>
        <strain evidence="1">PB745_01</strain>
        <tissue evidence="1">Gill</tissue>
    </source>
</reference>
<sequence length="76" mass="8670">MDAALEKPNKRIWIRIQGSRLPAKRLMVMVSFWKVVYMLACIQLHSHNGGSPCSLCYLKKFPPTYQMCIGVSPINC</sequence>
<organism evidence="1 2">
    <name type="scientific">Petrolisthes cinctipes</name>
    <name type="common">Flat porcelain crab</name>
    <dbReference type="NCBI Taxonomy" id="88211"/>
    <lineage>
        <taxon>Eukaryota</taxon>
        <taxon>Metazoa</taxon>
        <taxon>Ecdysozoa</taxon>
        <taxon>Arthropoda</taxon>
        <taxon>Crustacea</taxon>
        <taxon>Multicrustacea</taxon>
        <taxon>Malacostraca</taxon>
        <taxon>Eumalacostraca</taxon>
        <taxon>Eucarida</taxon>
        <taxon>Decapoda</taxon>
        <taxon>Pleocyemata</taxon>
        <taxon>Anomura</taxon>
        <taxon>Galatheoidea</taxon>
        <taxon>Porcellanidae</taxon>
        <taxon>Petrolisthes</taxon>
    </lineage>
</organism>
<gene>
    <name evidence="1" type="ORF">Pcinc_013722</name>
</gene>
<accession>A0AAE1FYD3</accession>
<proteinExistence type="predicted"/>